<evidence type="ECO:0000256" key="2">
    <source>
        <dbReference type="ARBA" id="ARBA00004358"/>
    </source>
</evidence>
<evidence type="ECO:0000256" key="10">
    <source>
        <dbReference type="ARBA" id="ARBA00023034"/>
    </source>
</evidence>
<keyword evidence="11" id="KW-0496">Mitochondrion</keyword>
<keyword evidence="7 17" id="KW-0732">Signal</keyword>
<dbReference type="eggNOG" id="ENOG502QVJJ">
    <property type="taxonomic scope" value="Eukaryota"/>
</dbReference>
<keyword evidence="20" id="KW-1185">Reference proteome</keyword>
<dbReference type="GO" id="GO:0030659">
    <property type="term" value="C:cytoplasmic vesicle membrane"/>
    <property type="evidence" value="ECO:0007669"/>
    <property type="project" value="UniProtKB-SubCell"/>
</dbReference>
<protein>
    <recommendedName>
        <fullName evidence="5">Autophagy-related protein 27</fullName>
    </recommendedName>
</protein>
<dbReference type="GO" id="GO:0016050">
    <property type="term" value="P:vesicle organization"/>
    <property type="evidence" value="ECO:0007669"/>
    <property type="project" value="EnsemblFungi"/>
</dbReference>
<evidence type="ECO:0000256" key="17">
    <source>
        <dbReference type="SAM" id="SignalP"/>
    </source>
</evidence>
<evidence type="ECO:0000256" key="6">
    <source>
        <dbReference type="ARBA" id="ARBA00022692"/>
    </source>
</evidence>
<dbReference type="RefSeq" id="XP_022463590.1">
    <property type="nucleotide sequence ID" value="XM_022606945.1"/>
</dbReference>
<evidence type="ECO:0000256" key="12">
    <source>
        <dbReference type="ARBA" id="ARBA00023136"/>
    </source>
</evidence>
<evidence type="ECO:0000256" key="14">
    <source>
        <dbReference type="ARBA" id="ARBA00023329"/>
    </source>
</evidence>
<gene>
    <name evidence="19" type="primary">KNAG0C02330</name>
    <name evidence="19" type="ordered locus">KNAG_0C02330</name>
</gene>
<evidence type="ECO:0000256" key="7">
    <source>
        <dbReference type="ARBA" id="ARBA00022729"/>
    </source>
</evidence>
<keyword evidence="6 16" id="KW-0812">Transmembrane</keyword>
<evidence type="ECO:0000256" key="3">
    <source>
        <dbReference type="ARBA" id="ARBA00004614"/>
    </source>
</evidence>
<name>J7S4K7_HUIN7</name>
<organism evidence="19 20">
    <name type="scientific">Huiozyma naganishii (strain ATCC MYA-139 / BCRC 22969 / CBS 8797 / KCTC 17520 / NBRC 10181 / NCYC 3082 / Yp74L-3)</name>
    <name type="common">Yeast</name>
    <name type="synonym">Kazachstania naganishii</name>
    <dbReference type="NCBI Taxonomy" id="1071383"/>
    <lineage>
        <taxon>Eukaryota</taxon>
        <taxon>Fungi</taxon>
        <taxon>Dikarya</taxon>
        <taxon>Ascomycota</taxon>
        <taxon>Saccharomycotina</taxon>
        <taxon>Saccharomycetes</taxon>
        <taxon>Saccharomycetales</taxon>
        <taxon>Saccharomycetaceae</taxon>
        <taxon>Huiozyma</taxon>
    </lineage>
</organism>
<proteinExistence type="inferred from homology"/>
<dbReference type="PROSITE" id="PS51914">
    <property type="entry name" value="MRH"/>
    <property type="match status" value="1"/>
</dbReference>
<evidence type="ECO:0000313" key="20">
    <source>
        <dbReference type="Proteomes" id="UP000006310"/>
    </source>
</evidence>
<evidence type="ECO:0000256" key="8">
    <source>
        <dbReference type="ARBA" id="ARBA00022989"/>
    </source>
</evidence>
<dbReference type="Proteomes" id="UP000006310">
    <property type="component" value="Chromosome 3"/>
</dbReference>
<feature type="region of interest" description="Disordered" evidence="15">
    <location>
        <begin position="166"/>
        <end position="195"/>
    </location>
</feature>
<dbReference type="OrthoDB" id="29460at2759"/>
<dbReference type="GO" id="GO:0000139">
    <property type="term" value="C:Golgi membrane"/>
    <property type="evidence" value="ECO:0007669"/>
    <property type="project" value="UniProtKB-SubCell"/>
</dbReference>
<evidence type="ECO:0000256" key="15">
    <source>
        <dbReference type="SAM" id="MobiDB-lite"/>
    </source>
</evidence>
<dbReference type="GO" id="GO:0000407">
    <property type="term" value="C:phagophore assembly site"/>
    <property type="evidence" value="ECO:0007669"/>
    <property type="project" value="EnsemblFungi"/>
</dbReference>
<evidence type="ECO:0000256" key="11">
    <source>
        <dbReference type="ARBA" id="ARBA00023128"/>
    </source>
</evidence>
<feature type="transmembrane region" description="Helical" evidence="16">
    <location>
        <begin position="203"/>
        <end position="223"/>
    </location>
</feature>
<keyword evidence="9" id="KW-0072">Autophagy</keyword>
<dbReference type="GO" id="GO:0031966">
    <property type="term" value="C:mitochondrial membrane"/>
    <property type="evidence" value="ECO:0007669"/>
    <property type="project" value="UniProtKB-SubCell"/>
</dbReference>
<dbReference type="InterPro" id="IPR044865">
    <property type="entry name" value="MRH_dom"/>
</dbReference>
<keyword evidence="13" id="KW-1015">Disulfide bond</keyword>
<comment type="similarity">
    <text evidence="4">Belongs to the ATG27 family.</text>
</comment>
<dbReference type="OMA" id="NKGNAID"/>
<keyword evidence="10" id="KW-0333">Golgi apparatus</keyword>
<accession>J7S4K7</accession>
<evidence type="ECO:0000256" key="13">
    <source>
        <dbReference type="ARBA" id="ARBA00023157"/>
    </source>
</evidence>
<reference evidence="19 20" key="1">
    <citation type="journal article" date="2011" name="Proc. Natl. Acad. Sci. U.S.A.">
        <title>Evolutionary erosion of yeast sex chromosomes by mating-type switching accidents.</title>
        <authorList>
            <person name="Gordon J.L."/>
            <person name="Armisen D."/>
            <person name="Proux-Wera E."/>
            <person name="Oheigeartaigh S.S."/>
            <person name="Byrne K.P."/>
            <person name="Wolfe K.H."/>
        </authorList>
    </citation>
    <scope>NUCLEOTIDE SEQUENCE [LARGE SCALE GENOMIC DNA]</scope>
    <source>
        <strain evidence="20">ATCC MYA-139 / BCRC 22969 / CBS 8797 / CCRC 22969 / KCTC 17520 / NBRC 10181 / NCYC 3082</strain>
    </source>
</reference>
<dbReference type="Pfam" id="PF09451">
    <property type="entry name" value="ATG27"/>
    <property type="match status" value="1"/>
</dbReference>
<feature type="signal peptide" evidence="17">
    <location>
        <begin position="1"/>
        <end position="20"/>
    </location>
</feature>
<dbReference type="HOGENOM" id="CLU_089705_0_0_1"/>
<dbReference type="GO" id="GO:0034497">
    <property type="term" value="P:protein localization to phagophore assembly site"/>
    <property type="evidence" value="ECO:0007669"/>
    <property type="project" value="EnsemblFungi"/>
</dbReference>
<evidence type="ECO:0000313" key="19">
    <source>
        <dbReference type="EMBL" id="CCK69344.1"/>
    </source>
</evidence>
<evidence type="ECO:0000259" key="18">
    <source>
        <dbReference type="PROSITE" id="PS51914"/>
    </source>
</evidence>
<keyword evidence="14" id="KW-0968">Cytoplasmic vesicle</keyword>
<sequence>MRLNLVSILAVAGVLPFVHSIKCGSHDILKKYQVDQAALFGEVERNTPPSTTKDKWWLRVCEDGDGKDDERFKECDSRDVLCGVTEVTLKDKDPILTHVIDFKDNLAYNVNEDEGRLHLVLDGAKWGEYVVGATVDFTCNNNMKTDEVVSSSWSDDKIQLSLRGPSGCLKKNQDAPPNNGDNSGDGNGGSNDDKRKENAGSGWSWFSWVFIYAILFTLIYLLVTSYMNTRGGNMDDFRAEFTERSKQLVVALPEFCKEVLSKIFGSRSSSQRVGYSAV</sequence>
<evidence type="ECO:0000256" key="4">
    <source>
        <dbReference type="ARBA" id="ARBA00005363"/>
    </source>
</evidence>
<dbReference type="STRING" id="1071383.J7S4K7"/>
<keyword evidence="8 16" id="KW-1133">Transmembrane helix</keyword>
<reference evidence="20" key="2">
    <citation type="submission" date="2012-08" db="EMBL/GenBank/DDBJ databases">
        <title>Genome sequence of Kazachstania naganishii.</title>
        <authorList>
            <person name="Gordon J.L."/>
            <person name="Armisen D."/>
            <person name="Proux-Wera E."/>
            <person name="OhEigeartaigh S.S."/>
            <person name="Byrne K.P."/>
            <person name="Wolfe K.H."/>
        </authorList>
    </citation>
    <scope>NUCLEOTIDE SEQUENCE [LARGE SCALE GENOMIC DNA]</scope>
    <source>
        <strain evidence="20">ATCC MYA-139 / BCRC 22969 / CBS 8797 / CCRC 22969 / KCTC 17520 / NBRC 10181 / NCYC 3082</strain>
    </source>
</reference>
<dbReference type="EMBL" id="HE978316">
    <property type="protein sequence ID" value="CCK69344.1"/>
    <property type="molecule type" value="Genomic_DNA"/>
</dbReference>
<dbReference type="GO" id="GO:0032258">
    <property type="term" value="P:cytoplasm to vacuole targeting by the Cvt pathway"/>
    <property type="evidence" value="ECO:0007669"/>
    <property type="project" value="EnsemblFungi"/>
</dbReference>
<dbReference type="GO" id="GO:0005802">
    <property type="term" value="C:trans-Golgi network"/>
    <property type="evidence" value="ECO:0007669"/>
    <property type="project" value="EnsemblFungi"/>
</dbReference>
<feature type="chain" id="PRO_5003797452" description="Autophagy-related protein 27" evidence="17">
    <location>
        <begin position="21"/>
        <end position="278"/>
    </location>
</feature>
<feature type="domain" description="MRH" evidence="18">
    <location>
        <begin position="21"/>
        <end position="170"/>
    </location>
</feature>
<dbReference type="GO" id="GO:0000425">
    <property type="term" value="P:pexophagy"/>
    <property type="evidence" value="ECO:0007669"/>
    <property type="project" value="EnsemblFungi"/>
</dbReference>
<evidence type="ECO:0000256" key="5">
    <source>
        <dbReference type="ARBA" id="ARBA00013776"/>
    </source>
</evidence>
<evidence type="ECO:0000256" key="1">
    <source>
        <dbReference type="ARBA" id="ARBA00004304"/>
    </source>
</evidence>
<evidence type="ECO:0000256" key="9">
    <source>
        <dbReference type="ARBA" id="ARBA00023006"/>
    </source>
</evidence>
<dbReference type="GO" id="GO:0005774">
    <property type="term" value="C:vacuolar membrane"/>
    <property type="evidence" value="ECO:0007669"/>
    <property type="project" value="EnsemblFungi"/>
</dbReference>
<comment type="subcellular location">
    <subcellularLocation>
        <location evidence="2">Cytoplasmic vesicle membrane</location>
        <topology evidence="2">Single-pass type I membrane protein</topology>
    </subcellularLocation>
    <subcellularLocation>
        <location evidence="3">Golgi apparatus membrane</location>
        <topology evidence="3">Single-pass type I membrane protein</topology>
    </subcellularLocation>
    <subcellularLocation>
        <location evidence="1">Mitochondrion membrane</location>
        <topology evidence="1">Single-pass membrane protein</topology>
    </subcellularLocation>
</comment>
<dbReference type="InterPro" id="IPR018939">
    <property type="entry name" value="Autophagy-rel_prot_27"/>
</dbReference>
<dbReference type="GeneID" id="34525024"/>
<dbReference type="KEGG" id="kng:KNAG_0C02330"/>
<dbReference type="AlphaFoldDB" id="J7S4K7"/>
<dbReference type="GO" id="GO:0030136">
    <property type="term" value="C:clathrin-coated vesicle"/>
    <property type="evidence" value="ECO:0007669"/>
    <property type="project" value="EnsemblFungi"/>
</dbReference>
<keyword evidence="12 16" id="KW-0472">Membrane</keyword>
<evidence type="ECO:0000256" key="16">
    <source>
        <dbReference type="SAM" id="Phobius"/>
    </source>
</evidence>
<dbReference type="GO" id="GO:0032266">
    <property type="term" value="F:phosphatidylinositol-3-phosphate binding"/>
    <property type="evidence" value="ECO:0007669"/>
    <property type="project" value="EnsemblFungi"/>
</dbReference>